<evidence type="ECO:0000313" key="2">
    <source>
        <dbReference type="Proteomes" id="UP001515480"/>
    </source>
</evidence>
<accession>A0AB34JD82</accession>
<evidence type="ECO:0000313" key="1">
    <source>
        <dbReference type="EMBL" id="KAL1518860.1"/>
    </source>
</evidence>
<proteinExistence type="predicted"/>
<dbReference type="PANTHER" id="PTHR21562:SF122">
    <property type="entry name" value="PALMITOLEOYL-PROTEIN CARBOXYLESTERASE NOTUM"/>
    <property type="match status" value="1"/>
</dbReference>
<dbReference type="Pfam" id="PF03283">
    <property type="entry name" value="PAE"/>
    <property type="match status" value="1"/>
</dbReference>
<reference evidence="1 2" key="1">
    <citation type="journal article" date="2024" name="Science">
        <title>Giant polyketide synthase enzymes in the biosynthesis of giant marine polyether toxins.</title>
        <authorList>
            <person name="Fallon T.R."/>
            <person name="Shende V.V."/>
            <person name="Wierzbicki I.H."/>
            <person name="Pendleton A.L."/>
            <person name="Watervoot N.F."/>
            <person name="Auber R.P."/>
            <person name="Gonzalez D.J."/>
            <person name="Wisecaver J.H."/>
            <person name="Moore B.S."/>
        </authorList>
    </citation>
    <scope>NUCLEOTIDE SEQUENCE [LARGE SCALE GENOMIC DNA]</scope>
    <source>
        <strain evidence="1 2">12B1</strain>
    </source>
</reference>
<dbReference type="EMBL" id="JBGBPQ010000010">
    <property type="protein sequence ID" value="KAL1518860.1"/>
    <property type="molecule type" value="Genomic_DNA"/>
</dbReference>
<organism evidence="1 2">
    <name type="scientific">Prymnesium parvum</name>
    <name type="common">Toxic golden alga</name>
    <dbReference type="NCBI Taxonomy" id="97485"/>
    <lineage>
        <taxon>Eukaryota</taxon>
        <taxon>Haptista</taxon>
        <taxon>Haptophyta</taxon>
        <taxon>Prymnesiophyceae</taxon>
        <taxon>Prymnesiales</taxon>
        <taxon>Prymnesiaceae</taxon>
        <taxon>Prymnesium</taxon>
    </lineage>
</organism>
<sequence>MLSSLHLSSAIVTDAPLTLLGSEHPLARCLDGSPGAFYHSRASADENVTKWVIFLQGGGECVDEASCSGRARTPLGSSQYMQRSISLHGFQSTNPANNPDFATWNMLYIPYCSGDLHLGMQRKPSASASIQFSGHHILAAVLDTAATSLGLSKARNVLFTGESAGGIGCVAHIDFLAQFVSNVTNGMGKTVAAPVGGYYYSNEWPYNATRPPPVEYIPWTYSALATYYKYWNAWTPVACRAVHEADPHKCMFAQTSYPFIKTPTFVIEAQTDKVVMPLHNGLPAVWDSSPSLCNNEVKGCPASVLNYMASWRNHMASAIHQVGSLENKTGDGLFHPACLIHVEFTIEAPRIHNRNYLQAVGDWMFARSGVRSSYRYIDTCEGVMCGYCTAALVEA</sequence>
<name>A0AB34JD82_PRYPA</name>
<dbReference type="PANTHER" id="PTHR21562">
    <property type="entry name" value="NOTUM-RELATED"/>
    <property type="match status" value="1"/>
</dbReference>
<comment type="caution">
    <text evidence="1">The sequence shown here is derived from an EMBL/GenBank/DDBJ whole genome shotgun (WGS) entry which is preliminary data.</text>
</comment>
<evidence type="ECO:0008006" key="3">
    <source>
        <dbReference type="Google" id="ProtNLM"/>
    </source>
</evidence>
<dbReference type="AlphaFoldDB" id="A0AB34JD82"/>
<keyword evidence="2" id="KW-1185">Reference proteome</keyword>
<dbReference type="InterPro" id="IPR004963">
    <property type="entry name" value="PAE/NOTUM"/>
</dbReference>
<dbReference type="GO" id="GO:0016787">
    <property type="term" value="F:hydrolase activity"/>
    <property type="evidence" value="ECO:0007669"/>
    <property type="project" value="InterPro"/>
</dbReference>
<protein>
    <recommendedName>
        <fullName evidence="3">Pectin acetylesterase</fullName>
    </recommendedName>
</protein>
<dbReference type="Proteomes" id="UP001515480">
    <property type="component" value="Unassembled WGS sequence"/>
</dbReference>
<gene>
    <name evidence="1" type="ORF">AB1Y20_003137</name>
</gene>